<dbReference type="PANTHER" id="PTHR30483">
    <property type="entry name" value="LEUCINE-SPECIFIC-BINDING PROTEIN"/>
    <property type="match status" value="1"/>
</dbReference>
<accession>A0A6M4IS00</accession>
<reference evidence="5 6" key="1">
    <citation type="submission" date="2020-05" db="EMBL/GenBank/DDBJ databases">
        <title>Complete genome sequence of Gemmatimonas greenlandica TET16.</title>
        <authorList>
            <person name="Zeng Y."/>
        </authorList>
    </citation>
    <scope>NUCLEOTIDE SEQUENCE [LARGE SCALE GENOMIC DNA]</scope>
    <source>
        <strain evidence="5 6">TET16</strain>
    </source>
</reference>
<dbReference type="PANTHER" id="PTHR30483:SF6">
    <property type="entry name" value="PERIPLASMIC BINDING PROTEIN OF ABC TRANSPORTER FOR NATURAL AMINO ACIDS"/>
    <property type="match status" value="1"/>
</dbReference>
<dbReference type="KEGG" id="ggr:HKW67_12620"/>
<feature type="signal peptide" evidence="3">
    <location>
        <begin position="1"/>
        <end position="28"/>
    </location>
</feature>
<keyword evidence="2 3" id="KW-0732">Signal</keyword>
<sequence>MIQNRVATLPRAAAVALSLLLLASACRSSDGPPAGTGDGTFLIGVGAIPGSPGYDGVVRGVDLAVERLNGASSLRFRSRPPKLGSASAVQVAQQLSADPGVIAVVGHPESGNTIEAIPVYADAEHSGANGVVAISPTASSPQLSGANPWFFRVAPSDDDAARVTAQWAFDSLGAKRAAIIYRNDSYGRDWASTFAQTFTRSGATVIAREPYLNGVTEWDAYAQLLATMRPDVVLFPGDAVDALAFLRALKAHGVTAPFIGGDGTEQMNQQADAIGARYVAFFRADRATSPEALWFLSRYRERFKQDPDMFAALSYDAAIVMGRTIISGARTRAALRLALEKIGNGAPSVDGVAGRIAFERNHDIKGRSVVIVRVDRVRGSTDAAADSTDTPDGGAR</sequence>
<keyword evidence="6" id="KW-1185">Reference proteome</keyword>
<dbReference type="Gene3D" id="3.40.50.2300">
    <property type="match status" value="2"/>
</dbReference>
<comment type="similarity">
    <text evidence="1">Belongs to the leucine-binding protein family.</text>
</comment>
<dbReference type="AlphaFoldDB" id="A0A6M4IS00"/>
<evidence type="ECO:0000256" key="2">
    <source>
        <dbReference type="ARBA" id="ARBA00022729"/>
    </source>
</evidence>
<dbReference type="InterPro" id="IPR051010">
    <property type="entry name" value="BCAA_transport"/>
</dbReference>
<dbReference type="EMBL" id="CP053085">
    <property type="protein sequence ID" value="QJR36287.1"/>
    <property type="molecule type" value="Genomic_DNA"/>
</dbReference>
<feature type="domain" description="Leucine-binding protein" evidence="4">
    <location>
        <begin position="55"/>
        <end position="375"/>
    </location>
</feature>
<evidence type="ECO:0000259" key="4">
    <source>
        <dbReference type="Pfam" id="PF13458"/>
    </source>
</evidence>
<protein>
    <submittedName>
        <fullName evidence="5">ABC transporter substrate-binding protein</fullName>
    </submittedName>
</protein>
<dbReference type="PROSITE" id="PS51257">
    <property type="entry name" value="PROKAR_LIPOPROTEIN"/>
    <property type="match status" value="1"/>
</dbReference>
<dbReference type="InterPro" id="IPR028081">
    <property type="entry name" value="Leu-bd"/>
</dbReference>
<evidence type="ECO:0000256" key="3">
    <source>
        <dbReference type="SAM" id="SignalP"/>
    </source>
</evidence>
<feature type="chain" id="PRO_5026724258" evidence="3">
    <location>
        <begin position="29"/>
        <end position="396"/>
    </location>
</feature>
<gene>
    <name evidence="5" type="ORF">HKW67_12620</name>
</gene>
<dbReference type="SUPFAM" id="SSF53822">
    <property type="entry name" value="Periplasmic binding protein-like I"/>
    <property type="match status" value="1"/>
</dbReference>
<proteinExistence type="inferred from homology"/>
<evidence type="ECO:0000256" key="1">
    <source>
        <dbReference type="ARBA" id="ARBA00010062"/>
    </source>
</evidence>
<dbReference type="Proteomes" id="UP000500938">
    <property type="component" value="Chromosome"/>
</dbReference>
<dbReference type="RefSeq" id="WP_171225720.1">
    <property type="nucleotide sequence ID" value="NZ_CP053085.1"/>
</dbReference>
<name>A0A6M4IS00_9BACT</name>
<dbReference type="Pfam" id="PF13458">
    <property type="entry name" value="Peripla_BP_6"/>
    <property type="match status" value="1"/>
</dbReference>
<dbReference type="InterPro" id="IPR028082">
    <property type="entry name" value="Peripla_BP_I"/>
</dbReference>
<evidence type="ECO:0000313" key="5">
    <source>
        <dbReference type="EMBL" id="QJR36287.1"/>
    </source>
</evidence>
<evidence type="ECO:0000313" key="6">
    <source>
        <dbReference type="Proteomes" id="UP000500938"/>
    </source>
</evidence>
<organism evidence="5 6">
    <name type="scientific">Gemmatimonas groenlandica</name>
    <dbReference type="NCBI Taxonomy" id="2732249"/>
    <lineage>
        <taxon>Bacteria</taxon>
        <taxon>Pseudomonadati</taxon>
        <taxon>Gemmatimonadota</taxon>
        <taxon>Gemmatimonadia</taxon>
        <taxon>Gemmatimonadales</taxon>
        <taxon>Gemmatimonadaceae</taxon>
        <taxon>Gemmatimonas</taxon>
    </lineage>
</organism>